<evidence type="ECO:0000313" key="2">
    <source>
        <dbReference type="Proteomes" id="UP000790787"/>
    </source>
</evidence>
<name>A0A1S3YNV4_TOBAC</name>
<dbReference type="STRING" id="4097.A0A1S3YNV4"/>
<reference evidence="2" key="1">
    <citation type="journal article" date="2014" name="Nat. Commun.">
        <title>The tobacco genome sequence and its comparison with those of tomato and potato.</title>
        <authorList>
            <person name="Sierro N."/>
            <person name="Battey J.N."/>
            <person name="Ouadi S."/>
            <person name="Bakaher N."/>
            <person name="Bovet L."/>
            <person name="Willig A."/>
            <person name="Goepfert S."/>
            <person name="Peitsch M.C."/>
            <person name="Ivanov N.V."/>
        </authorList>
    </citation>
    <scope>NUCLEOTIDE SEQUENCE [LARGE SCALE GENOMIC DNA]</scope>
</reference>
<evidence type="ECO:0000256" key="1">
    <source>
        <dbReference type="SAM" id="MobiDB-lite"/>
    </source>
</evidence>
<dbReference type="PANTHER" id="PTHR34461">
    <property type="entry name" value="EXPRESSED PROTEIN"/>
    <property type="match status" value="1"/>
</dbReference>
<keyword evidence="2" id="KW-1185">Reference proteome</keyword>
<dbReference type="Proteomes" id="UP000790787">
    <property type="component" value="Chromosome 14"/>
</dbReference>
<sequence>MKRKQGGRGRGRGSSIMEGQFTRSKSQIYLHCNRSGRARVDSAKFKRSDHQLQQLVPPVKKLKMLIVQNPEGSSDLCEMSRTPVKDLRARRVFSSPSVVIENDDDLKKSESPLFQEKNEKNGGGKIGTESNGNRNGGVQKSNSAVISSLRRKVFIAPSSFSYRRLLPYLTEAAREYSDVSETEICDMESKSDDPTLSYQKPDLQSMASNGSTSEDKHVGANSDVSKLLRNVEGQQIEVNISCNPQDLNDVPDVLSQTRVDPQVFTKVGGLDPDALEECVQTTPPDADILCKADVSNLGTSIEHNAEQTQKFFVGHPSDRRNGFIVKKSSSSPGRNGSVLRNKLALNPCSRLKVFKAVNSVSYRRLLPFLMDVAKSDSGGASSENGHTKFQRDLECNQPLMSVSKEVPTNKEYSHMKDEIKEQETKTLEPKSISANDVSDCLNTCLPMEILSSAAESFNKKPSSVFPDDISYPQTLLNVEIKRKSETKCTDTSTTEKLEPECLNNEINNFNTGENCPGVTSSSNVSPETSTGEYKVDTTNLLPISLEDLLSEYGVEVPKVGPVSPEGDRMTLKVDRHEEASNLIEVIGSNCCEPTGTVGKELFLKMSEPEPITKESSCKVLLADSNEESSAVEAVALIKASSSTEPSDLSEYSNDGPTKTLCKESIQEISESEPIGCRRDCMGVGDAPNKNGCLEPAICHQKSTLNESSYDLVTRPDLLNKGILKRNPRGCRGLCNCLNCASFRLHAERAFEFSTNQMQDSEEVALGLMKELADMRIFLEKHLSSENDLAPIPLSQLEVEEACTKALEAEQLAKERLSQMNNELHYHCRVPPLYRPRVTFASHIEEKAVQKIESFSSKSEKEDIKARAKRGRKKHQ</sequence>
<organism evidence="2 3">
    <name type="scientific">Nicotiana tabacum</name>
    <name type="common">Common tobacco</name>
    <dbReference type="NCBI Taxonomy" id="4097"/>
    <lineage>
        <taxon>Eukaryota</taxon>
        <taxon>Viridiplantae</taxon>
        <taxon>Streptophyta</taxon>
        <taxon>Embryophyta</taxon>
        <taxon>Tracheophyta</taxon>
        <taxon>Spermatophyta</taxon>
        <taxon>Magnoliopsida</taxon>
        <taxon>eudicotyledons</taxon>
        <taxon>Gunneridae</taxon>
        <taxon>Pentapetalae</taxon>
        <taxon>asterids</taxon>
        <taxon>lamiids</taxon>
        <taxon>Solanales</taxon>
        <taxon>Solanaceae</taxon>
        <taxon>Nicotianoideae</taxon>
        <taxon>Nicotianeae</taxon>
        <taxon>Nicotiana</taxon>
    </lineage>
</organism>
<feature type="region of interest" description="Disordered" evidence="1">
    <location>
        <begin position="512"/>
        <end position="533"/>
    </location>
</feature>
<dbReference type="OrthoDB" id="766405at2759"/>
<dbReference type="PaxDb" id="4097-A0A1S3YNV4"/>
<dbReference type="RefSeq" id="XP_016453929.1">
    <property type="nucleotide sequence ID" value="XM_016598443.2"/>
</dbReference>
<feature type="region of interest" description="Disordered" evidence="1">
    <location>
        <begin position="179"/>
        <end position="220"/>
    </location>
</feature>
<dbReference type="AlphaFoldDB" id="A0A1S3YNV4"/>
<dbReference type="RefSeq" id="XP_016453929.1">
    <property type="nucleotide sequence ID" value="XM_016598443.1"/>
</dbReference>
<feature type="compositionally biased region" description="Polar residues" evidence="1">
    <location>
        <begin position="128"/>
        <end position="140"/>
    </location>
</feature>
<feature type="region of interest" description="Disordered" evidence="1">
    <location>
        <begin position="851"/>
        <end position="875"/>
    </location>
</feature>
<dbReference type="PANTHER" id="PTHR34461:SF4">
    <property type="entry name" value="OS01G0101800 PROTEIN"/>
    <property type="match status" value="1"/>
</dbReference>
<accession>A0A1S3YNV4</accession>
<proteinExistence type="predicted"/>
<evidence type="ECO:0000313" key="3">
    <source>
        <dbReference type="RefSeq" id="XP_016453929.1"/>
    </source>
</evidence>
<feature type="compositionally biased region" description="Polar residues" evidence="1">
    <location>
        <begin position="517"/>
        <end position="533"/>
    </location>
</feature>
<feature type="compositionally biased region" description="Basic and acidic residues" evidence="1">
    <location>
        <begin position="105"/>
        <end position="122"/>
    </location>
</feature>
<gene>
    <name evidence="3" type="primary">LOC107778235</name>
</gene>
<dbReference type="GeneID" id="107778235"/>
<feature type="compositionally biased region" description="Basic residues" evidence="1">
    <location>
        <begin position="866"/>
        <end position="875"/>
    </location>
</feature>
<dbReference type="KEGG" id="nta:107778235"/>
<feature type="region of interest" description="Disordered" evidence="1">
    <location>
        <begin position="104"/>
        <end position="140"/>
    </location>
</feature>
<reference evidence="3" key="2">
    <citation type="submission" date="2025-08" db="UniProtKB">
        <authorList>
            <consortium name="RefSeq"/>
        </authorList>
    </citation>
    <scope>IDENTIFICATION</scope>
    <source>
        <tissue evidence="3">Leaf</tissue>
    </source>
</reference>
<protein>
    <submittedName>
        <fullName evidence="3">Uncharacterized protein LOC107778235 isoform X1</fullName>
    </submittedName>
    <submittedName>
        <fullName evidence="3">Uncharacterized protein isoform X1</fullName>
    </submittedName>
</protein>